<evidence type="ECO:0000313" key="1">
    <source>
        <dbReference type="EMBL" id="KRX10973.1"/>
    </source>
</evidence>
<reference evidence="1 2" key="1">
    <citation type="journal article" date="2015" name="Sci. Rep.">
        <title>Genome of the facultative scuticociliatosis pathogen Pseudocohnilembus persalinus provides insight into its virulence through horizontal gene transfer.</title>
        <authorList>
            <person name="Xiong J."/>
            <person name="Wang G."/>
            <person name="Cheng J."/>
            <person name="Tian M."/>
            <person name="Pan X."/>
            <person name="Warren A."/>
            <person name="Jiang C."/>
            <person name="Yuan D."/>
            <person name="Miao W."/>
        </authorList>
    </citation>
    <scope>NUCLEOTIDE SEQUENCE [LARGE SCALE GENOMIC DNA]</scope>
    <source>
        <strain evidence="1">36N120E</strain>
    </source>
</reference>
<accession>A0A0V0R8Z8</accession>
<evidence type="ECO:0000313" key="2">
    <source>
        <dbReference type="Proteomes" id="UP000054937"/>
    </source>
</evidence>
<sequence>MYTLSFFGQKTNYWKNGLWWFTKPLVNVVGESRWDYMRVFRRVQSNRFYYARQQLLYECFIDHPDLAQWCGIYPKVDSSHGFPFVSTYEMYRDFQENTLNSDGSFAQYMTVISVSYIMLTLYQYMVPYYWQTFQTDNDEFTRLRMKDALASCIWEELGFSDFAEWGWQPHDFAYNFQRAFQGYSHPDDTRALNMASYNRSSRYRHHANYDRVGDYHHMTYPR</sequence>
<organism evidence="1 2">
    <name type="scientific">Pseudocohnilembus persalinus</name>
    <name type="common">Ciliate</name>
    <dbReference type="NCBI Taxonomy" id="266149"/>
    <lineage>
        <taxon>Eukaryota</taxon>
        <taxon>Sar</taxon>
        <taxon>Alveolata</taxon>
        <taxon>Ciliophora</taxon>
        <taxon>Intramacronucleata</taxon>
        <taxon>Oligohymenophorea</taxon>
        <taxon>Scuticociliatia</taxon>
        <taxon>Philasterida</taxon>
        <taxon>Pseudocohnilembidae</taxon>
        <taxon>Pseudocohnilembus</taxon>
    </lineage>
</organism>
<dbReference type="InParanoid" id="A0A0V0R8Z8"/>
<dbReference type="OMA" id="NINSEGW"/>
<keyword evidence="2" id="KW-1185">Reference proteome</keyword>
<dbReference type="Proteomes" id="UP000054937">
    <property type="component" value="Unassembled WGS sequence"/>
</dbReference>
<proteinExistence type="predicted"/>
<gene>
    <name evidence="1" type="ORF">PPERSA_12097</name>
</gene>
<name>A0A0V0R8Z8_PSEPJ</name>
<comment type="caution">
    <text evidence="1">The sequence shown here is derived from an EMBL/GenBank/DDBJ whole genome shotgun (WGS) entry which is preliminary data.</text>
</comment>
<dbReference type="OrthoDB" id="307548at2759"/>
<protein>
    <submittedName>
        <fullName evidence="1">Uncharacterized protein</fullName>
    </submittedName>
</protein>
<dbReference type="EMBL" id="LDAU01000013">
    <property type="protein sequence ID" value="KRX10973.1"/>
    <property type="molecule type" value="Genomic_DNA"/>
</dbReference>
<dbReference type="AlphaFoldDB" id="A0A0V0R8Z8"/>